<dbReference type="InterPro" id="IPR032710">
    <property type="entry name" value="NTF2-like_dom_sf"/>
</dbReference>
<keyword evidence="1" id="KW-0732">Signal</keyword>
<reference evidence="2 3" key="1">
    <citation type="submission" date="2019-03" db="EMBL/GenBank/DDBJ databases">
        <title>Genomic Encyclopedia of Type Strains, Phase IV (KMG-IV): sequencing the most valuable type-strain genomes for metagenomic binning, comparative biology and taxonomic classification.</title>
        <authorList>
            <person name="Goeker M."/>
        </authorList>
    </citation>
    <scope>NUCLEOTIDE SEQUENCE [LARGE SCALE GENOMIC DNA]</scope>
    <source>
        <strain evidence="2 3">DSM 103792</strain>
    </source>
</reference>
<dbReference type="Gene3D" id="3.10.450.50">
    <property type="match status" value="1"/>
</dbReference>
<name>A0A4R6UDZ6_9GAMM</name>
<organism evidence="2 3">
    <name type="scientific">Permianibacter aggregans</name>
    <dbReference type="NCBI Taxonomy" id="1510150"/>
    <lineage>
        <taxon>Bacteria</taxon>
        <taxon>Pseudomonadati</taxon>
        <taxon>Pseudomonadota</taxon>
        <taxon>Gammaproteobacteria</taxon>
        <taxon>Pseudomonadales</taxon>
        <taxon>Pseudomonadaceae</taxon>
        <taxon>Permianibacter</taxon>
    </lineage>
</organism>
<accession>A0A4R6UDZ6</accession>
<sequence length="119" mass="13221">MIRVFFLTALFMLAISSTTVADMTGQETSTPTQDAALISGILEDIRLGWENGDGKPFYSHFLDWDGARYFEGGGQNIGLRDLVERHVEPEAKLGLKLSFSNIQVHFEGQIAWAVVDTEI</sequence>
<gene>
    <name evidence="2" type="ORF">EV696_12236</name>
</gene>
<proteinExistence type="predicted"/>
<dbReference type="SUPFAM" id="SSF54427">
    <property type="entry name" value="NTF2-like"/>
    <property type="match status" value="1"/>
</dbReference>
<evidence type="ECO:0000313" key="3">
    <source>
        <dbReference type="Proteomes" id="UP000295375"/>
    </source>
</evidence>
<dbReference type="RefSeq" id="WP_133592988.1">
    <property type="nucleotide sequence ID" value="NZ_CP037953.1"/>
</dbReference>
<dbReference type="OrthoDB" id="5574313at2"/>
<protein>
    <recommendedName>
        <fullName evidence="4">Nuclear transport factor 2 family protein</fullName>
    </recommendedName>
</protein>
<dbReference type="Proteomes" id="UP000295375">
    <property type="component" value="Unassembled WGS sequence"/>
</dbReference>
<evidence type="ECO:0000313" key="2">
    <source>
        <dbReference type="EMBL" id="TDQ44980.1"/>
    </source>
</evidence>
<evidence type="ECO:0008006" key="4">
    <source>
        <dbReference type="Google" id="ProtNLM"/>
    </source>
</evidence>
<feature type="chain" id="PRO_5020451099" description="Nuclear transport factor 2 family protein" evidence="1">
    <location>
        <begin position="22"/>
        <end position="119"/>
    </location>
</feature>
<keyword evidence="3" id="KW-1185">Reference proteome</keyword>
<evidence type="ECO:0000256" key="1">
    <source>
        <dbReference type="SAM" id="SignalP"/>
    </source>
</evidence>
<comment type="caution">
    <text evidence="2">The sequence shown here is derived from an EMBL/GenBank/DDBJ whole genome shotgun (WGS) entry which is preliminary data.</text>
</comment>
<dbReference type="AlphaFoldDB" id="A0A4R6UDZ6"/>
<dbReference type="EMBL" id="SNYM01000022">
    <property type="protein sequence ID" value="TDQ44980.1"/>
    <property type="molecule type" value="Genomic_DNA"/>
</dbReference>
<feature type="signal peptide" evidence="1">
    <location>
        <begin position="1"/>
        <end position="21"/>
    </location>
</feature>